<dbReference type="EMBL" id="CP114767">
    <property type="protein sequence ID" value="WBA42949.1"/>
    <property type="molecule type" value="Genomic_DNA"/>
</dbReference>
<accession>A0ABY7LRB1</accession>
<evidence type="ECO:0000313" key="2">
    <source>
        <dbReference type="Proteomes" id="UP001211005"/>
    </source>
</evidence>
<dbReference type="Proteomes" id="UP001211005">
    <property type="component" value="Chromosome"/>
</dbReference>
<proteinExistence type="predicted"/>
<evidence type="ECO:0000313" key="1">
    <source>
        <dbReference type="EMBL" id="WBA42949.1"/>
    </source>
</evidence>
<protein>
    <submittedName>
        <fullName evidence="1">Uncharacterized protein</fullName>
    </submittedName>
</protein>
<keyword evidence="2" id="KW-1185">Reference proteome</keyword>
<reference evidence="1 2" key="1">
    <citation type="submission" date="2022-12" db="EMBL/GenBank/DDBJ databases">
        <title>Hymenobacter canadensis sp. nov. isolated from lake water of the Cambridge Bay, Canada.</title>
        <authorList>
            <person name="Kim W.H."/>
            <person name="Lee Y.M."/>
        </authorList>
    </citation>
    <scope>NUCLEOTIDE SEQUENCE [LARGE SCALE GENOMIC DNA]</scope>
    <source>
        <strain evidence="1 2">PAMC 29467</strain>
    </source>
</reference>
<name>A0ABY7LRB1_9BACT</name>
<organism evidence="1 2">
    <name type="scientific">Hymenobacter canadensis</name>
    <dbReference type="NCBI Taxonomy" id="2999067"/>
    <lineage>
        <taxon>Bacteria</taxon>
        <taxon>Pseudomonadati</taxon>
        <taxon>Bacteroidota</taxon>
        <taxon>Cytophagia</taxon>
        <taxon>Cytophagales</taxon>
        <taxon>Hymenobacteraceae</taxon>
        <taxon>Hymenobacter</taxon>
    </lineage>
</organism>
<sequence length="150" mass="16667">MLFKYQAQINALHLTSIDCVCQVAQPRMQLAYRIASNPAADPSNFIPRPLMPGVPARALAIPCDNPYKSQREADEDNLNAWGISLHENPDAARSLANRYKRAFTFATHIAELNISPADGLCSTTDDHYHFNIHEELTANLGARVIKALPR</sequence>
<dbReference type="RefSeq" id="WP_269560996.1">
    <property type="nucleotide sequence ID" value="NZ_CP114767.1"/>
</dbReference>
<gene>
    <name evidence="1" type="ORF">O3303_05145</name>
</gene>